<comment type="caution">
    <text evidence="2">The sequence shown here is derived from an EMBL/GenBank/DDBJ whole genome shotgun (WGS) entry which is preliminary data.</text>
</comment>
<feature type="compositionally biased region" description="Basic and acidic residues" evidence="1">
    <location>
        <begin position="57"/>
        <end position="76"/>
    </location>
</feature>
<reference evidence="2 3" key="1">
    <citation type="submission" date="2021-06" db="EMBL/GenBank/DDBJ databases">
        <title>Caerostris darwini draft genome.</title>
        <authorList>
            <person name="Kono N."/>
            <person name="Arakawa K."/>
        </authorList>
    </citation>
    <scope>NUCLEOTIDE SEQUENCE [LARGE SCALE GENOMIC DNA]</scope>
</reference>
<protein>
    <submittedName>
        <fullName evidence="2">Uncharacterized protein</fullName>
    </submittedName>
</protein>
<dbReference type="AlphaFoldDB" id="A0AAV4S744"/>
<sequence>MLRVLKTSAFARPSPVTAIESVLLLPFSPPPNRFHSSGGWWQGWASPSSSQQIPKSARKDAGERRRELQEQRRERERWGVGIDHQCLTHLHSPAEYPTDHPTPLPPHPPLLTSGGWGRCLAICIEHVARRKDFHPSSSPLPLRDGVCCEGRGVKRMVCSTSTIPSAKE</sequence>
<accession>A0AAV4S744</accession>
<feature type="compositionally biased region" description="Polar residues" evidence="1">
    <location>
        <begin position="45"/>
        <end position="54"/>
    </location>
</feature>
<evidence type="ECO:0000256" key="1">
    <source>
        <dbReference type="SAM" id="MobiDB-lite"/>
    </source>
</evidence>
<dbReference type="EMBL" id="BPLQ01007158">
    <property type="protein sequence ID" value="GIY28242.1"/>
    <property type="molecule type" value="Genomic_DNA"/>
</dbReference>
<name>A0AAV4S744_9ARAC</name>
<proteinExistence type="predicted"/>
<evidence type="ECO:0000313" key="2">
    <source>
        <dbReference type="EMBL" id="GIY28242.1"/>
    </source>
</evidence>
<dbReference type="Proteomes" id="UP001054837">
    <property type="component" value="Unassembled WGS sequence"/>
</dbReference>
<gene>
    <name evidence="2" type="ORF">CDAR_511041</name>
</gene>
<organism evidence="2 3">
    <name type="scientific">Caerostris darwini</name>
    <dbReference type="NCBI Taxonomy" id="1538125"/>
    <lineage>
        <taxon>Eukaryota</taxon>
        <taxon>Metazoa</taxon>
        <taxon>Ecdysozoa</taxon>
        <taxon>Arthropoda</taxon>
        <taxon>Chelicerata</taxon>
        <taxon>Arachnida</taxon>
        <taxon>Araneae</taxon>
        <taxon>Araneomorphae</taxon>
        <taxon>Entelegynae</taxon>
        <taxon>Araneoidea</taxon>
        <taxon>Araneidae</taxon>
        <taxon>Caerostris</taxon>
    </lineage>
</organism>
<keyword evidence="3" id="KW-1185">Reference proteome</keyword>
<feature type="region of interest" description="Disordered" evidence="1">
    <location>
        <begin position="38"/>
        <end position="76"/>
    </location>
</feature>
<evidence type="ECO:0000313" key="3">
    <source>
        <dbReference type="Proteomes" id="UP001054837"/>
    </source>
</evidence>